<name>A0A6P2R5I8_9BURK</name>
<sequence length="165" mass="18130">MAMTPETKDGSAAVMNMRRHAAIKAACIGAAILLLVEVTVFVGGYALLRPPQDRRELFGAKQLRSDLYMYVIRDDPGGATVPFRFKYYFWNRRVDADGMAAVMDRQAPFLVASNESAEVNVAGDDVAVAFSGRIYDFSNVAAFYVGDDPRLISVKLTADPESIRP</sequence>
<evidence type="ECO:0000256" key="1">
    <source>
        <dbReference type="SAM" id="Phobius"/>
    </source>
</evidence>
<keyword evidence="1" id="KW-0812">Transmembrane</keyword>
<feature type="transmembrane region" description="Helical" evidence="1">
    <location>
        <begin position="21"/>
        <end position="48"/>
    </location>
</feature>
<accession>A0A6P2R5I8</accession>
<organism evidence="2 3">
    <name type="scientific">Burkholderia latens</name>
    <dbReference type="NCBI Taxonomy" id="488446"/>
    <lineage>
        <taxon>Bacteria</taxon>
        <taxon>Pseudomonadati</taxon>
        <taxon>Pseudomonadota</taxon>
        <taxon>Betaproteobacteria</taxon>
        <taxon>Burkholderiales</taxon>
        <taxon>Burkholderiaceae</taxon>
        <taxon>Burkholderia</taxon>
        <taxon>Burkholderia cepacia complex</taxon>
    </lineage>
</organism>
<evidence type="ECO:0000313" key="2">
    <source>
        <dbReference type="EMBL" id="VWC26956.1"/>
    </source>
</evidence>
<protein>
    <submittedName>
        <fullName evidence="2">Uncharacterized protein</fullName>
    </submittedName>
</protein>
<keyword evidence="1" id="KW-0472">Membrane</keyword>
<reference evidence="2 3" key="1">
    <citation type="submission" date="2019-09" db="EMBL/GenBank/DDBJ databases">
        <authorList>
            <person name="Depoorter E."/>
        </authorList>
    </citation>
    <scope>NUCLEOTIDE SEQUENCE [LARGE SCALE GENOMIC DNA]</scope>
    <source>
        <strain evidence="2">LMG 24064</strain>
    </source>
</reference>
<dbReference type="Proteomes" id="UP000494222">
    <property type="component" value="Unassembled WGS sequence"/>
</dbReference>
<dbReference type="EMBL" id="CABVPL010000078">
    <property type="protein sequence ID" value="VWC26956.1"/>
    <property type="molecule type" value="Genomic_DNA"/>
</dbReference>
<gene>
    <name evidence="2" type="ORF">BLA24064_06125</name>
</gene>
<keyword evidence="1" id="KW-1133">Transmembrane helix</keyword>
<proteinExistence type="predicted"/>
<dbReference type="AlphaFoldDB" id="A0A6P2R5I8"/>
<evidence type="ECO:0000313" key="3">
    <source>
        <dbReference type="Proteomes" id="UP000494222"/>
    </source>
</evidence>